<reference evidence="2 3" key="1">
    <citation type="submission" date="2018-08" db="EMBL/GenBank/DDBJ databases">
        <title>Draft genome of candidate division NPL-UPA2 bacterium Unc8 that adapted to ultra-basic serpentinizing groundwater.</title>
        <authorList>
            <person name="Ishii S."/>
            <person name="Suzuki S."/>
            <person name="Nealson K.H."/>
        </authorList>
    </citation>
    <scope>NUCLEOTIDE SEQUENCE [LARGE SCALE GENOMIC DNA]</scope>
    <source>
        <strain evidence="2">Unc8</strain>
    </source>
</reference>
<dbReference type="SUPFAM" id="SSF52218">
    <property type="entry name" value="Flavoproteins"/>
    <property type="match status" value="1"/>
</dbReference>
<name>A0A399FWR4_UNCN2</name>
<dbReference type="GO" id="GO:0070819">
    <property type="term" value="F:menaquinone-dependent protoporphyrinogen oxidase activity"/>
    <property type="evidence" value="ECO:0007669"/>
    <property type="project" value="TreeGrafter"/>
</dbReference>
<dbReference type="Gene3D" id="3.40.50.360">
    <property type="match status" value="1"/>
</dbReference>
<feature type="domain" description="Flavodoxin" evidence="1">
    <location>
        <begin position="6"/>
        <end position="82"/>
    </location>
</feature>
<dbReference type="InterPro" id="IPR029039">
    <property type="entry name" value="Flavoprotein-like_sf"/>
</dbReference>
<protein>
    <submittedName>
        <fullName evidence="2">Flavodoxin</fullName>
    </submittedName>
</protein>
<accession>A0A399FWR4</accession>
<dbReference type="Proteomes" id="UP000266287">
    <property type="component" value="Unassembled WGS sequence"/>
</dbReference>
<dbReference type="InterPro" id="IPR026816">
    <property type="entry name" value="Flavodoxin_dom"/>
</dbReference>
<evidence type="ECO:0000313" key="3">
    <source>
        <dbReference type="Proteomes" id="UP000266287"/>
    </source>
</evidence>
<dbReference type="AlphaFoldDB" id="A0A399FWR4"/>
<sequence>MKALVVCISIHHGNTEKIAASIANALGAELLKPKEVDSIQEYDLIGFGSGIYYWRHHRTLLSLVDKLPDSKNKKAFIFSTSGIIVKWLLHRSLKKRLLKKGFDIVGEFFCKGFDTNGPFKLIGGINKGKPDEGDIRRAGEFGRTLIKENYSCFKEKNQA</sequence>
<proteinExistence type="predicted"/>
<comment type="caution">
    <text evidence="2">The sequence shown here is derived from an EMBL/GenBank/DDBJ whole genome shotgun (WGS) entry which is preliminary data.</text>
</comment>
<dbReference type="InterPro" id="IPR052200">
    <property type="entry name" value="Protoporphyrinogen_IX_DH"/>
</dbReference>
<dbReference type="PANTHER" id="PTHR38030:SF2">
    <property type="entry name" value="PROTOPORPHYRINOGEN IX DEHYDROGENASE [QUINONE]"/>
    <property type="match status" value="1"/>
</dbReference>
<dbReference type="GO" id="GO:0010181">
    <property type="term" value="F:FMN binding"/>
    <property type="evidence" value="ECO:0007669"/>
    <property type="project" value="TreeGrafter"/>
</dbReference>
<gene>
    <name evidence="2" type="ORF">B9J77_04015</name>
</gene>
<evidence type="ECO:0000259" key="1">
    <source>
        <dbReference type="Pfam" id="PF12724"/>
    </source>
</evidence>
<evidence type="ECO:0000313" key="2">
    <source>
        <dbReference type="EMBL" id="RIH99935.1"/>
    </source>
</evidence>
<dbReference type="Pfam" id="PF12724">
    <property type="entry name" value="Flavodoxin_5"/>
    <property type="match status" value="1"/>
</dbReference>
<organism evidence="2 3">
    <name type="scientific">candidate division NPL-UPA2 bacterium Unc8</name>
    <dbReference type="NCBI Taxonomy" id="1980939"/>
    <lineage>
        <taxon>Bacteria</taxon>
    </lineage>
</organism>
<dbReference type="EMBL" id="NDHY01000009">
    <property type="protein sequence ID" value="RIH99935.1"/>
    <property type="molecule type" value="Genomic_DNA"/>
</dbReference>
<dbReference type="GO" id="GO:0006783">
    <property type="term" value="P:heme biosynthetic process"/>
    <property type="evidence" value="ECO:0007669"/>
    <property type="project" value="TreeGrafter"/>
</dbReference>
<dbReference type="PANTHER" id="PTHR38030">
    <property type="entry name" value="PROTOPORPHYRINOGEN IX DEHYDROGENASE [MENAQUINONE]"/>
    <property type="match status" value="1"/>
</dbReference>